<proteinExistence type="predicted"/>
<organism evidence="1 2">
    <name type="scientific">Lineolata rhizophorae</name>
    <dbReference type="NCBI Taxonomy" id="578093"/>
    <lineage>
        <taxon>Eukaryota</taxon>
        <taxon>Fungi</taxon>
        <taxon>Dikarya</taxon>
        <taxon>Ascomycota</taxon>
        <taxon>Pezizomycotina</taxon>
        <taxon>Dothideomycetes</taxon>
        <taxon>Dothideomycetes incertae sedis</taxon>
        <taxon>Lineolatales</taxon>
        <taxon>Lineolataceae</taxon>
        <taxon>Lineolata</taxon>
    </lineage>
</organism>
<gene>
    <name evidence="1" type="ORF">BDY21DRAFT_352944</name>
</gene>
<evidence type="ECO:0000313" key="2">
    <source>
        <dbReference type="Proteomes" id="UP000799766"/>
    </source>
</evidence>
<reference evidence="1" key="1">
    <citation type="journal article" date="2020" name="Stud. Mycol.">
        <title>101 Dothideomycetes genomes: a test case for predicting lifestyles and emergence of pathogens.</title>
        <authorList>
            <person name="Haridas S."/>
            <person name="Albert R."/>
            <person name="Binder M."/>
            <person name="Bloem J."/>
            <person name="Labutti K."/>
            <person name="Salamov A."/>
            <person name="Andreopoulos B."/>
            <person name="Baker S."/>
            <person name="Barry K."/>
            <person name="Bills G."/>
            <person name="Bluhm B."/>
            <person name="Cannon C."/>
            <person name="Castanera R."/>
            <person name="Culley D."/>
            <person name="Daum C."/>
            <person name="Ezra D."/>
            <person name="Gonzalez J."/>
            <person name="Henrissat B."/>
            <person name="Kuo A."/>
            <person name="Liang C."/>
            <person name="Lipzen A."/>
            <person name="Lutzoni F."/>
            <person name="Magnuson J."/>
            <person name="Mondo S."/>
            <person name="Nolan M."/>
            <person name="Ohm R."/>
            <person name="Pangilinan J."/>
            <person name="Park H.-J."/>
            <person name="Ramirez L."/>
            <person name="Alfaro M."/>
            <person name="Sun H."/>
            <person name="Tritt A."/>
            <person name="Yoshinaga Y."/>
            <person name="Zwiers L.-H."/>
            <person name="Turgeon B."/>
            <person name="Goodwin S."/>
            <person name="Spatafora J."/>
            <person name="Crous P."/>
            <person name="Grigoriev I."/>
        </authorList>
    </citation>
    <scope>NUCLEOTIDE SEQUENCE</scope>
    <source>
        <strain evidence="1">ATCC 16933</strain>
    </source>
</reference>
<keyword evidence="2" id="KW-1185">Reference proteome</keyword>
<evidence type="ECO:0000313" key="1">
    <source>
        <dbReference type="EMBL" id="KAF2454461.1"/>
    </source>
</evidence>
<accession>A0A6A6NRU1</accession>
<dbReference type="EMBL" id="MU001691">
    <property type="protein sequence ID" value="KAF2454461.1"/>
    <property type="molecule type" value="Genomic_DNA"/>
</dbReference>
<sequence length="63" mass="6723">MCAHKAACVVRPPCMSWRPVCLSACLPGSLPAIHQADQPAPPSSLLHLRTHTQLSSKRPPSPS</sequence>
<protein>
    <submittedName>
        <fullName evidence="1">Uncharacterized protein</fullName>
    </submittedName>
</protein>
<dbReference type="Proteomes" id="UP000799766">
    <property type="component" value="Unassembled WGS sequence"/>
</dbReference>
<dbReference type="AlphaFoldDB" id="A0A6A6NRU1"/>
<name>A0A6A6NRU1_9PEZI</name>